<dbReference type="Pfam" id="PF12697">
    <property type="entry name" value="Abhydrolase_6"/>
    <property type="match status" value="1"/>
</dbReference>
<dbReference type="AlphaFoldDB" id="A0A420EIS7"/>
<proteinExistence type="predicted"/>
<keyword evidence="3" id="KW-1185">Reference proteome</keyword>
<dbReference type="PRINTS" id="PR00412">
    <property type="entry name" value="EPOXHYDRLASE"/>
</dbReference>
<keyword evidence="2" id="KW-0378">Hydrolase</keyword>
<organism evidence="2 3">
    <name type="scientific">Altericroceibacterium spongiae</name>
    <dbReference type="NCBI Taxonomy" id="2320269"/>
    <lineage>
        <taxon>Bacteria</taxon>
        <taxon>Pseudomonadati</taxon>
        <taxon>Pseudomonadota</taxon>
        <taxon>Alphaproteobacteria</taxon>
        <taxon>Sphingomonadales</taxon>
        <taxon>Erythrobacteraceae</taxon>
        <taxon>Altericroceibacterium</taxon>
    </lineage>
</organism>
<comment type="caution">
    <text evidence="2">The sequence shown here is derived from an EMBL/GenBank/DDBJ whole genome shotgun (WGS) entry which is preliminary data.</text>
</comment>
<dbReference type="InterPro" id="IPR000073">
    <property type="entry name" value="AB_hydrolase_1"/>
</dbReference>
<name>A0A420EIS7_9SPHN</name>
<gene>
    <name evidence="2" type="ORF">D6851_10885</name>
</gene>
<evidence type="ECO:0000313" key="2">
    <source>
        <dbReference type="EMBL" id="RKF20632.1"/>
    </source>
</evidence>
<protein>
    <submittedName>
        <fullName evidence="2">Alpha/beta hydrolase</fullName>
    </submittedName>
</protein>
<evidence type="ECO:0000313" key="3">
    <source>
        <dbReference type="Proteomes" id="UP000284395"/>
    </source>
</evidence>
<dbReference type="SUPFAM" id="SSF53474">
    <property type="entry name" value="alpha/beta-Hydrolases"/>
    <property type="match status" value="1"/>
</dbReference>
<feature type="domain" description="AB hydrolase-1" evidence="1">
    <location>
        <begin position="14"/>
        <end position="217"/>
    </location>
</feature>
<dbReference type="GO" id="GO:0016787">
    <property type="term" value="F:hydrolase activity"/>
    <property type="evidence" value="ECO:0007669"/>
    <property type="project" value="UniProtKB-KW"/>
</dbReference>
<dbReference type="RefSeq" id="WP_120324929.1">
    <property type="nucleotide sequence ID" value="NZ_RAPF01000005.1"/>
</dbReference>
<dbReference type="PANTHER" id="PTHR43798:SF29">
    <property type="entry name" value="AB HYDROLASE-1 DOMAIN-CONTAINING PROTEIN"/>
    <property type="match status" value="1"/>
</dbReference>
<dbReference type="InterPro" id="IPR050266">
    <property type="entry name" value="AB_hydrolase_sf"/>
</dbReference>
<dbReference type="OrthoDB" id="5491135at2"/>
<dbReference type="Gene3D" id="3.40.50.1820">
    <property type="entry name" value="alpha/beta hydrolase"/>
    <property type="match status" value="1"/>
</dbReference>
<dbReference type="EMBL" id="RAPF01000005">
    <property type="protein sequence ID" value="RKF20632.1"/>
    <property type="molecule type" value="Genomic_DNA"/>
</dbReference>
<dbReference type="InterPro" id="IPR000639">
    <property type="entry name" value="Epox_hydrolase-like"/>
</dbReference>
<dbReference type="PANTHER" id="PTHR43798">
    <property type="entry name" value="MONOACYLGLYCEROL LIPASE"/>
    <property type="match status" value="1"/>
</dbReference>
<dbReference type="Proteomes" id="UP000284395">
    <property type="component" value="Unassembled WGS sequence"/>
</dbReference>
<evidence type="ECO:0000259" key="1">
    <source>
        <dbReference type="Pfam" id="PF12697"/>
    </source>
</evidence>
<reference evidence="2 3" key="1">
    <citation type="submission" date="2018-09" db="EMBL/GenBank/DDBJ databases">
        <title>Altererythrobacter spongiae sp. nov., isolated from a marine sponge.</title>
        <authorList>
            <person name="Zhuang L."/>
            <person name="Luo L."/>
        </authorList>
    </citation>
    <scope>NUCLEOTIDE SEQUENCE [LARGE SCALE GENOMIC DNA]</scope>
    <source>
        <strain evidence="2 3">HN-Y73</strain>
    </source>
</reference>
<accession>A0A420EIS7</accession>
<sequence length="230" mass="25340">MILFLPGLICDSRIFAPQLKAFPDSQAVNGYGLADNFEDMAHVALEQAPDQFDLFGHSMGARVALEIYRLAPERVRRLALVSTGVHPVKEDEPAKRAALQRIGREQGFPALVDQWLPPMIAEPNRSNTKMVEELRNMCLDQGQNVFDAHVHALLNREGREDFLPKISCPTLVMVGALDAWSSAAQHEAFAKAIPNAEFVIIPGAGHMILHEAPEAVNTAIQNWLAMPTST</sequence>
<dbReference type="InterPro" id="IPR029058">
    <property type="entry name" value="AB_hydrolase_fold"/>
</dbReference>